<keyword evidence="4" id="KW-1185">Reference proteome</keyword>
<dbReference type="GO" id="GO:0009116">
    <property type="term" value="P:nucleoside metabolic process"/>
    <property type="evidence" value="ECO:0007669"/>
    <property type="project" value="InterPro"/>
</dbReference>
<dbReference type="InterPro" id="IPR035994">
    <property type="entry name" value="Nucleoside_phosphorylase_sf"/>
</dbReference>
<evidence type="ECO:0000313" key="4">
    <source>
        <dbReference type="Proteomes" id="UP001224890"/>
    </source>
</evidence>
<accession>A0AAJ0APA5</accession>
<sequence>MAALPPRRREDFTVAVICALPLEFDAAELAFDELWDESDHGLGKAAGDANTYTLGRIGKHNAVLVLLSGIGKANAASATASLRSSFGGLRLALLCGICGGVPNANCDGEMLLGDVIISKSVVQYDLGRRFPGQFESKDTIQDSLGRPIKEIRSLLIAFETHRQKQRLTKEISKGLVKIQNKAVKESYDVDYSRPTYEDVLFEPDYTHRHRSDVQCSCNETQTCEQATKATCEELGCDLKHQVPRRRLESQLAGQEKTTAEHQPRVFLGSIGSGDTVMKSGKDRDQIARERSLVAFEMEGAGVWDEIPCIIVKGVCDYADSHKNKTWQHYAAATAAAATKALLDRYAPTAVRVEQAEPVETIGFSPKFHVPYVKNPEFVGRQEIFNHITHLFGDTQTGLPATKLRSRVALHGLGGVGKTQIALAYAYWVHETFSEVSVFWVHASNRQRFLQAFTSIARVCRIPGYDESKADTLLLVKQWLESKKSGRWLLIIDNADDKETFFTDSGQDGISTDVSALASEGGLGRFIPECLHGSVLITTRDMQTGLRMAAGVPPIKVNEMIDAEAVELLQSLLPNQTFSPSEAIALASRLAYLPLALAQAASFILKNFMSITDYVQLLDKSDSSLVRQLSEPFASVGRDSETPHALTATWLISFRQVEERYSLAGNLLSFMSMFDRQAIPKAFVEGYCYEQLRKKSGSVVDMDAHFEGDSGIGSGYSFDSDSAVVGSRAGSDAGSKYGTNANSEDDSETTLEIANALGILQAFSFISQASNDTYDMHRLVHLVTRKRLLQESTMPHFSSEALEIMARAFPYGGFLNRLTCLTYLPHALAILALSSPRSDNEKIQTGQLLCNVAIYFDYLGQASEAETYLTRALELQRQALGQEHPETLKTMSELASSHINQAHLEVAVELLLSTLEAQKRLLAESDNDVLLTRCRLARAYLRQHRLEDAEKLYLEALELCKGAGGDKAGMSYTLAELSTLYFEQGRYGEAEKLQLQVLERDREMFGEDHWTTFLPMMQLGRTYVNQGRLIEAGDILSQTLARSKIILGEEHLGTVGLMKSLAPLYEKQGRLAAAEELFLEVLDIKKSSMGEKHDDTAWAMRDLGGFYKNQGRLLEAEEIFLKVLELRRMTLGEGHEDTLTVMKDLGLMYQESGRLEEAEESYLEVLHLQRIMLGEEHEKTAWSMAKLGQIFVQQGRLAEAEKSQLRGYEVNRKVLGEEHAHTLTDEHNLACIWWDQGRKVEAIQLMRKCAKARDRVFGRDHEHTKCSLEALSYWEEEMDTEHNSDNESGHGSEDSSEDEEEDTYARSYLDSDDDSDDGEGARL</sequence>
<dbReference type="SUPFAM" id="SSF48452">
    <property type="entry name" value="TPR-like"/>
    <property type="match status" value="4"/>
</dbReference>
<dbReference type="PANTHER" id="PTHR46082:SF6">
    <property type="entry name" value="AAA+ ATPASE DOMAIN-CONTAINING PROTEIN-RELATED"/>
    <property type="match status" value="1"/>
</dbReference>
<dbReference type="SMART" id="SM00028">
    <property type="entry name" value="TPR"/>
    <property type="match status" value="7"/>
</dbReference>
<gene>
    <name evidence="3" type="ORF">BDP55DRAFT_71274</name>
</gene>
<evidence type="ECO:0000256" key="1">
    <source>
        <dbReference type="SAM" id="MobiDB-lite"/>
    </source>
</evidence>
<evidence type="ECO:0000259" key="2">
    <source>
        <dbReference type="Pfam" id="PF01048"/>
    </source>
</evidence>
<dbReference type="PANTHER" id="PTHR46082">
    <property type="entry name" value="ATP/GTP-BINDING PROTEIN-RELATED"/>
    <property type="match status" value="1"/>
</dbReference>
<dbReference type="Gene3D" id="1.25.40.10">
    <property type="entry name" value="Tetratricopeptide repeat domain"/>
    <property type="match status" value="3"/>
</dbReference>
<dbReference type="Pfam" id="PF13424">
    <property type="entry name" value="TPR_12"/>
    <property type="match status" value="5"/>
</dbReference>
<reference evidence="3" key="1">
    <citation type="submission" date="2021-06" db="EMBL/GenBank/DDBJ databases">
        <title>Comparative genomics, transcriptomics and evolutionary studies reveal genomic signatures of adaptation to plant cell wall in hemibiotrophic fungi.</title>
        <authorList>
            <consortium name="DOE Joint Genome Institute"/>
            <person name="Baroncelli R."/>
            <person name="Diaz J.F."/>
            <person name="Benocci T."/>
            <person name="Peng M."/>
            <person name="Battaglia E."/>
            <person name="Haridas S."/>
            <person name="Andreopoulos W."/>
            <person name="Labutti K."/>
            <person name="Pangilinan J."/>
            <person name="Floch G.L."/>
            <person name="Makela M.R."/>
            <person name="Henrissat B."/>
            <person name="Grigoriev I.V."/>
            <person name="Crouch J.A."/>
            <person name="De Vries R.P."/>
            <person name="Sukno S.A."/>
            <person name="Thon M.R."/>
        </authorList>
    </citation>
    <scope>NUCLEOTIDE SEQUENCE</scope>
    <source>
        <strain evidence="3">CBS 193.32</strain>
    </source>
</reference>
<feature type="compositionally biased region" description="Basic and acidic residues" evidence="1">
    <location>
        <begin position="1279"/>
        <end position="1292"/>
    </location>
</feature>
<comment type="caution">
    <text evidence="3">The sequence shown here is derived from an EMBL/GenBank/DDBJ whole genome shotgun (WGS) entry which is preliminary data.</text>
</comment>
<dbReference type="InterPro" id="IPR000845">
    <property type="entry name" value="Nucleoside_phosphorylase_d"/>
</dbReference>
<dbReference type="RefSeq" id="XP_060431571.1">
    <property type="nucleotide sequence ID" value="XM_060578217.1"/>
</dbReference>
<dbReference type="InterPro" id="IPR053137">
    <property type="entry name" value="NLR-like"/>
</dbReference>
<dbReference type="InterPro" id="IPR027417">
    <property type="entry name" value="P-loop_NTPase"/>
</dbReference>
<dbReference type="GO" id="GO:0003824">
    <property type="term" value="F:catalytic activity"/>
    <property type="evidence" value="ECO:0007669"/>
    <property type="project" value="InterPro"/>
</dbReference>
<name>A0AAJ0APA5_9PEZI</name>
<dbReference type="EMBL" id="JAHMHR010000013">
    <property type="protein sequence ID" value="KAK1687876.1"/>
    <property type="molecule type" value="Genomic_DNA"/>
</dbReference>
<feature type="compositionally biased region" description="Acidic residues" evidence="1">
    <location>
        <begin position="1309"/>
        <end position="1322"/>
    </location>
</feature>
<dbReference type="SUPFAM" id="SSF52540">
    <property type="entry name" value="P-loop containing nucleoside triphosphate hydrolases"/>
    <property type="match status" value="1"/>
</dbReference>
<protein>
    <recommendedName>
        <fullName evidence="2">Nucleoside phosphorylase domain-containing protein</fullName>
    </recommendedName>
</protein>
<dbReference type="Pfam" id="PF01048">
    <property type="entry name" value="PNP_UDP_1"/>
    <property type="match status" value="1"/>
</dbReference>
<feature type="domain" description="Nucleoside phosphorylase" evidence="2">
    <location>
        <begin position="13"/>
        <end position="339"/>
    </location>
</feature>
<evidence type="ECO:0000313" key="3">
    <source>
        <dbReference type="EMBL" id="KAK1687876.1"/>
    </source>
</evidence>
<dbReference type="Proteomes" id="UP001224890">
    <property type="component" value="Unassembled WGS sequence"/>
</dbReference>
<organism evidence="3 4">
    <name type="scientific">Colletotrichum godetiae</name>
    <dbReference type="NCBI Taxonomy" id="1209918"/>
    <lineage>
        <taxon>Eukaryota</taxon>
        <taxon>Fungi</taxon>
        <taxon>Dikarya</taxon>
        <taxon>Ascomycota</taxon>
        <taxon>Pezizomycotina</taxon>
        <taxon>Sordariomycetes</taxon>
        <taxon>Hypocreomycetidae</taxon>
        <taxon>Glomerellales</taxon>
        <taxon>Glomerellaceae</taxon>
        <taxon>Colletotrichum</taxon>
        <taxon>Colletotrichum acutatum species complex</taxon>
    </lineage>
</organism>
<dbReference type="InterPro" id="IPR019734">
    <property type="entry name" value="TPR_rpt"/>
</dbReference>
<dbReference type="InterPro" id="IPR011990">
    <property type="entry name" value="TPR-like_helical_dom_sf"/>
</dbReference>
<dbReference type="Gene3D" id="3.40.50.300">
    <property type="entry name" value="P-loop containing nucleotide triphosphate hydrolases"/>
    <property type="match status" value="1"/>
</dbReference>
<dbReference type="Gene3D" id="3.40.50.1580">
    <property type="entry name" value="Nucleoside phosphorylase domain"/>
    <property type="match status" value="1"/>
</dbReference>
<proteinExistence type="predicted"/>
<dbReference type="SUPFAM" id="SSF53167">
    <property type="entry name" value="Purine and uridine phosphorylases"/>
    <property type="match status" value="1"/>
</dbReference>
<feature type="region of interest" description="Disordered" evidence="1">
    <location>
        <begin position="1276"/>
        <end position="1322"/>
    </location>
</feature>
<dbReference type="GeneID" id="85462743"/>